<proteinExistence type="predicted"/>
<accession>A0AAU7MZS5</accession>
<protein>
    <recommendedName>
        <fullName evidence="2">Outer membrane protein beta-barrel domain-containing protein</fullName>
    </recommendedName>
</protein>
<dbReference type="RefSeq" id="WP_349352340.1">
    <property type="nucleotide sequence ID" value="NZ_CP157804.1"/>
</dbReference>
<reference evidence="1" key="1">
    <citation type="submission" date="2024-05" db="EMBL/GenBank/DDBJ databases">
        <title>Draft Genome Sequences of Flagellimonas sp. MMG031 and Marinobacter sp. MMG032 Isolated from the dinoflagellate Symbiodinium pilosum.</title>
        <authorList>
            <person name="Shikuma N.J."/>
            <person name="Farrell M.V."/>
        </authorList>
    </citation>
    <scope>NUCLEOTIDE SEQUENCE</scope>
    <source>
        <strain evidence="1">MMG031</strain>
    </source>
</reference>
<evidence type="ECO:0000313" key="1">
    <source>
        <dbReference type="EMBL" id="XBQ23915.1"/>
    </source>
</evidence>
<sequence>MGILLIFKRIALISMLFLPLSLLFGQEEQKELQWDILGELSIAYGIPSSYGNNFLAEGYDLRNATNITANVLESPKWLIGGQWSFFKGDVVDISKVGGIDNSRITHLYVTGSYSILEHKKRITLRTGLGIGYALYRHEKDAAKFRDDGFSILAKIDLGYRISNSFGVFLKLDHYMDLLSIDAAPEIENSLKRTQTLVPFVGIRLYTF</sequence>
<dbReference type="EMBL" id="CP157804">
    <property type="protein sequence ID" value="XBQ23915.1"/>
    <property type="molecule type" value="Genomic_DNA"/>
</dbReference>
<organism evidence="1">
    <name type="scientific">Flagellimonas sp. MMG031</name>
    <dbReference type="NCBI Taxonomy" id="3158549"/>
    <lineage>
        <taxon>Bacteria</taxon>
        <taxon>Pseudomonadati</taxon>
        <taxon>Bacteroidota</taxon>
        <taxon>Flavobacteriia</taxon>
        <taxon>Flavobacteriales</taxon>
        <taxon>Flavobacteriaceae</taxon>
        <taxon>Flagellimonas</taxon>
    </lineage>
</organism>
<name>A0AAU7MZS5_9FLAO</name>
<dbReference type="AlphaFoldDB" id="A0AAU7MZS5"/>
<gene>
    <name evidence="1" type="ORF">ABNE31_03110</name>
</gene>
<dbReference type="KEGG" id="fld:ABNE31_03110"/>
<evidence type="ECO:0008006" key="2">
    <source>
        <dbReference type="Google" id="ProtNLM"/>
    </source>
</evidence>